<organism evidence="1 2">
    <name type="scientific">Legionella fallonii LLAP-10</name>
    <dbReference type="NCBI Taxonomy" id="1212491"/>
    <lineage>
        <taxon>Bacteria</taxon>
        <taxon>Pseudomonadati</taxon>
        <taxon>Pseudomonadota</taxon>
        <taxon>Gammaproteobacteria</taxon>
        <taxon>Legionellales</taxon>
        <taxon>Legionellaceae</taxon>
        <taxon>Legionella</taxon>
    </lineage>
</organism>
<dbReference type="HOGENOM" id="CLU_3329503_0_0_6"/>
<name>A0A098G710_9GAMM</name>
<protein>
    <submittedName>
        <fullName evidence="1">Uncharacterized protein</fullName>
    </submittedName>
</protein>
<accession>A0A098G710</accession>
<keyword evidence="2" id="KW-1185">Reference proteome</keyword>
<dbReference type="KEGG" id="lfa:LFA_1891"/>
<dbReference type="AlphaFoldDB" id="A0A098G710"/>
<gene>
    <name evidence="1" type="ORF">LFA_1891</name>
</gene>
<evidence type="ECO:0000313" key="1">
    <source>
        <dbReference type="EMBL" id="CEG57285.1"/>
    </source>
</evidence>
<dbReference type="Proteomes" id="UP000032430">
    <property type="component" value="Chromosome I"/>
</dbReference>
<dbReference type="STRING" id="1212491.LFA_1891"/>
<dbReference type="EMBL" id="LN614827">
    <property type="protein sequence ID" value="CEG57285.1"/>
    <property type="molecule type" value="Genomic_DNA"/>
</dbReference>
<proteinExistence type="predicted"/>
<evidence type="ECO:0000313" key="2">
    <source>
        <dbReference type="Proteomes" id="UP000032430"/>
    </source>
</evidence>
<reference evidence="2" key="1">
    <citation type="submission" date="2014-09" db="EMBL/GenBank/DDBJ databases">
        <authorList>
            <person name="Gomez-Valero L."/>
        </authorList>
    </citation>
    <scope>NUCLEOTIDE SEQUENCE [LARGE SCALE GENOMIC DNA]</scope>
    <source>
        <strain evidence="2">ATCC700992</strain>
    </source>
</reference>
<sequence length="38" mass="4422">MHNQWILLKGKSRGYARGNQARRMKYSASYTILKVVVP</sequence>